<dbReference type="SMART" id="SM00184">
    <property type="entry name" value="RING"/>
    <property type="match status" value="1"/>
</dbReference>
<proteinExistence type="inferred from homology"/>
<dbReference type="FunFam" id="3.30.40.10:FF:000187">
    <property type="entry name" value="E3 ubiquitin-protein ligase ATL6"/>
    <property type="match status" value="1"/>
</dbReference>
<keyword evidence="8 14" id="KW-0863">Zinc-finger</keyword>
<comment type="subcellular location">
    <subcellularLocation>
        <location evidence="2">Membrane</location>
        <topology evidence="2">Single-pass membrane protein</topology>
    </subcellularLocation>
</comment>
<dbReference type="EC" id="2.3.2.27" evidence="4"/>
<feature type="compositionally biased region" description="Polar residues" evidence="15">
    <location>
        <begin position="241"/>
        <end position="263"/>
    </location>
</feature>
<feature type="transmembrane region" description="Helical" evidence="16">
    <location>
        <begin position="21"/>
        <end position="42"/>
    </location>
</feature>
<keyword evidence="10" id="KW-0862">Zinc</keyword>
<feature type="region of interest" description="Disordered" evidence="15">
    <location>
        <begin position="241"/>
        <end position="294"/>
    </location>
</feature>
<evidence type="ECO:0000256" key="14">
    <source>
        <dbReference type="PROSITE-ProRule" id="PRU00175"/>
    </source>
</evidence>
<evidence type="ECO:0000256" key="15">
    <source>
        <dbReference type="SAM" id="MobiDB-lite"/>
    </source>
</evidence>
<dbReference type="Proteomes" id="UP000796880">
    <property type="component" value="Unassembled WGS sequence"/>
</dbReference>
<keyword evidence="19" id="KW-1185">Reference proteome</keyword>
<dbReference type="InterPro" id="IPR001841">
    <property type="entry name" value="Znf_RING"/>
</dbReference>
<evidence type="ECO:0000256" key="3">
    <source>
        <dbReference type="ARBA" id="ARBA00004906"/>
    </source>
</evidence>
<dbReference type="EMBL" id="VOIH02000008">
    <property type="protein sequence ID" value="KAF3439234.1"/>
    <property type="molecule type" value="Genomic_DNA"/>
</dbReference>
<gene>
    <name evidence="18" type="ORF">FNV43_RR17509</name>
</gene>
<evidence type="ECO:0000256" key="2">
    <source>
        <dbReference type="ARBA" id="ARBA00004167"/>
    </source>
</evidence>
<name>A0A8K0E4B8_9ROSA</name>
<dbReference type="InterPro" id="IPR013083">
    <property type="entry name" value="Znf_RING/FYVE/PHD"/>
</dbReference>
<evidence type="ECO:0000256" key="1">
    <source>
        <dbReference type="ARBA" id="ARBA00000900"/>
    </source>
</evidence>
<evidence type="ECO:0000256" key="11">
    <source>
        <dbReference type="ARBA" id="ARBA00022989"/>
    </source>
</evidence>
<dbReference type="SUPFAM" id="SSF57850">
    <property type="entry name" value="RING/U-box"/>
    <property type="match status" value="1"/>
</dbReference>
<evidence type="ECO:0000313" key="18">
    <source>
        <dbReference type="EMBL" id="KAF3439234.1"/>
    </source>
</evidence>
<dbReference type="InterPro" id="IPR053238">
    <property type="entry name" value="RING-H2_zinc_finger"/>
</dbReference>
<evidence type="ECO:0000259" key="17">
    <source>
        <dbReference type="PROSITE" id="PS50089"/>
    </source>
</evidence>
<dbReference type="PANTHER" id="PTHR14155">
    <property type="entry name" value="RING FINGER DOMAIN-CONTAINING"/>
    <property type="match status" value="1"/>
</dbReference>
<comment type="caution">
    <text evidence="18">The sequence shown here is derived from an EMBL/GenBank/DDBJ whole genome shotgun (WGS) entry which is preliminary data.</text>
</comment>
<keyword evidence="5" id="KW-0808">Transferase</keyword>
<organism evidence="18 19">
    <name type="scientific">Rhamnella rubrinervis</name>
    <dbReference type="NCBI Taxonomy" id="2594499"/>
    <lineage>
        <taxon>Eukaryota</taxon>
        <taxon>Viridiplantae</taxon>
        <taxon>Streptophyta</taxon>
        <taxon>Embryophyta</taxon>
        <taxon>Tracheophyta</taxon>
        <taxon>Spermatophyta</taxon>
        <taxon>Magnoliopsida</taxon>
        <taxon>eudicotyledons</taxon>
        <taxon>Gunneridae</taxon>
        <taxon>Pentapetalae</taxon>
        <taxon>rosids</taxon>
        <taxon>fabids</taxon>
        <taxon>Rosales</taxon>
        <taxon>Rhamnaceae</taxon>
        <taxon>rhamnoid group</taxon>
        <taxon>Rhamneae</taxon>
        <taxon>Rhamnella</taxon>
    </lineage>
</organism>
<dbReference type="Pfam" id="PF13639">
    <property type="entry name" value="zf-RING_2"/>
    <property type="match status" value="1"/>
</dbReference>
<evidence type="ECO:0000256" key="10">
    <source>
        <dbReference type="ARBA" id="ARBA00022833"/>
    </source>
</evidence>
<dbReference type="GO" id="GO:0061630">
    <property type="term" value="F:ubiquitin protein ligase activity"/>
    <property type="evidence" value="ECO:0007669"/>
    <property type="project" value="UniProtKB-EC"/>
</dbReference>
<dbReference type="PANTHER" id="PTHR14155:SF576">
    <property type="entry name" value="E3 UBIQUITIN-PROTEIN LIGASE ATL6-LIKE"/>
    <property type="match status" value="1"/>
</dbReference>
<comment type="pathway">
    <text evidence="3">Protein modification; protein ubiquitination.</text>
</comment>
<dbReference type="CDD" id="cd16461">
    <property type="entry name" value="RING-H2_EL5-like"/>
    <property type="match status" value="1"/>
</dbReference>
<dbReference type="GO" id="GO:0016020">
    <property type="term" value="C:membrane"/>
    <property type="evidence" value="ECO:0007669"/>
    <property type="project" value="UniProtKB-SubCell"/>
</dbReference>
<feature type="region of interest" description="Disordered" evidence="15">
    <location>
        <begin position="198"/>
        <end position="225"/>
    </location>
</feature>
<evidence type="ECO:0000256" key="5">
    <source>
        <dbReference type="ARBA" id="ARBA00022679"/>
    </source>
</evidence>
<dbReference type="PROSITE" id="PS50089">
    <property type="entry name" value="ZF_RING_2"/>
    <property type="match status" value="1"/>
</dbReference>
<evidence type="ECO:0000256" key="7">
    <source>
        <dbReference type="ARBA" id="ARBA00022723"/>
    </source>
</evidence>
<evidence type="ECO:0000256" key="9">
    <source>
        <dbReference type="ARBA" id="ARBA00022786"/>
    </source>
</evidence>
<keyword evidence="11 16" id="KW-1133">Transmembrane helix</keyword>
<evidence type="ECO:0000256" key="4">
    <source>
        <dbReference type="ARBA" id="ARBA00012483"/>
    </source>
</evidence>
<evidence type="ECO:0000256" key="12">
    <source>
        <dbReference type="ARBA" id="ARBA00023136"/>
    </source>
</evidence>
<protein>
    <recommendedName>
        <fullName evidence="4">RING-type E3 ubiquitin transferase</fullName>
        <ecNumber evidence="4">2.3.2.27</ecNumber>
    </recommendedName>
</protein>
<evidence type="ECO:0000256" key="13">
    <source>
        <dbReference type="ARBA" id="ARBA00024209"/>
    </source>
</evidence>
<reference evidence="18" key="1">
    <citation type="submission" date="2020-03" db="EMBL/GenBank/DDBJ databases">
        <title>A high-quality chromosome-level genome assembly of a woody plant with both climbing and erect habits, Rhamnella rubrinervis.</title>
        <authorList>
            <person name="Lu Z."/>
            <person name="Yang Y."/>
            <person name="Zhu X."/>
            <person name="Sun Y."/>
        </authorList>
    </citation>
    <scope>NUCLEOTIDE SEQUENCE</scope>
    <source>
        <strain evidence="18">BYM</strain>
        <tissue evidence="18">Leaf</tissue>
    </source>
</reference>
<evidence type="ECO:0000313" key="19">
    <source>
        <dbReference type="Proteomes" id="UP000796880"/>
    </source>
</evidence>
<evidence type="ECO:0000256" key="16">
    <source>
        <dbReference type="SAM" id="Phobius"/>
    </source>
</evidence>
<evidence type="ECO:0000256" key="6">
    <source>
        <dbReference type="ARBA" id="ARBA00022692"/>
    </source>
</evidence>
<dbReference type="OrthoDB" id="8062037at2759"/>
<keyword evidence="9" id="KW-0833">Ubl conjugation pathway</keyword>
<sequence length="339" mass="37771">MKHRQLNFNRPIFPYAFNFHNATAFGVITWSWSMLIMLLLIFSPVYGQLNPEPTTELQNNTTYGYLANFNSSMAVVIVFLVCAFFMMGFFSIYLRRCAESQIVTARNLGQIAVGSSRGPGLDRLVIDSFPIFVYSAVKDLKIGKGALECAVCLSEFEDYDTLRLLPKCDHVFHPDCIDAWLASHVTCPVCRAKLAPTDGGERCAGDSAQTTEPNREGSASELQSEEDDQMAMVIINVDQNHSTDSHSQAVGTANSAVQGSVKQNRPPRSGIHGRFPRSHSTGHSMPVQPGENTERYTLRLPEEVRRQLAMTGNNLKRSISYDVLFARDGSSRKGYRRQT</sequence>
<dbReference type="GO" id="GO:0008270">
    <property type="term" value="F:zinc ion binding"/>
    <property type="evidence" value="ECO:0007669"/>
    <property type="project" value="UniProtKB-KW"/>
</dbReference>
<accession>A0A8K0E4B8</accession>
<keyword evidence="6 16" id="KW-0812">Transmembrane</keyword>
<keyword evidence="12 16" id="KW-0472">Membrane</keyword>
<keyword evidence="7" id="KW-0479">Metal-binding</keyword>
<feature type="domain" description="RING-type" evidence="17">
    <location>
        <begin position="149"/>
        <end position="191"/>
    </location>
</feature>
<dbReference type="AlphaFoldDB" id="A0A8K0E4B8"/>
<feature type="transmembrane region" description="Helical" evidence="16">
    <location>
        <begin position="73"/>
        <end position="94"/>
    </location>
</feature>
<evidence type="ECO:0000256" key="8">
    <source>
        <dbReference type="ARBA" id="ARBA00022771"/>
    </source>
</evidence>
<dbReference type="Gene3D" id="3.30.40.10">
    <property type="entry name" value="Zinc/RING finger domain, C3HC4 (zinc finger)"/>
    <property type="match status" value="1"/>
</dbReference>
<comment type="catalytic activity">
    <reaction evidence="1">
        <text>S-ubiquitinyl-[E2 ubiquitin-conjugating enzyme]-L-cysteine + [acceptor protein]-L-lysine = [E2 ubiquitin-conjugating enzyme]-L-cysteine + N(6)-ubiquitinyl-[acceptor protein]-L-lysine.</text>
        <dbReference type="EC" id="2.3.2.27"/>
    </reaction>
</comment>
<comment type="similarity">
    <text evidence="13">Belongs to the RING-type zinc finger family. ATL subfamily.</text>
</comment>